<dbReference type="EMBL" id="JAAQHG020000022">
    <property type="protein sequence ID" value="KAL1584942.1"/>
    <property type="molecule type" value="Genomic_DNA"/>
</dbReference>
<protein>
    <submittedName>
        <fullName evidence="2">Uncharacterized protein</fullName>
    </submittedName>
</protein>
<proteinExistence type="predicted"/>
<evidence type="ECO:0000313" key="3">
    <source>
        <dbReference type="Proteomes" id="UP000803884"/>
    </source>
</evidence>
<evidence type="ECO:0000313" key="2">
    <source>
        <dbReference type="EMBL" id="KAL1584942.1"/>
    </source>
</evidence>
<dbReference type="GeneID" id="96007616"/>
<reference evidence="2 3" key="1">
    <citation type="journal article" date="2020" name="Microbiol. Resour. Announc.">
        <title>Draft Genome Sequence of a Cladosporium Species Isolated from the Mesophotic Ascidian Didemnum maculosum.</title>
        <authorList>
            <person name="Gioti A."/>
            <person name="Siaperas R."/>
            <person name="Nikolaivits E."/>
            <person name="Le Goff G."/>
            <person name="Ouazzani J."/>
            <person name="Kotoulas G."/>
            <person name="Topakas E."/>
        </authorList>
    </citation>
    <scope>NUCLEOTIDE SEQUENCE [LARGE SCALE GENOMIC DNA]</scope>
    <source>
        <strain evidence="2 3">TM138-S3</strain>
    </source>
</reference>
<gene>
    <name evidence="2" type="ORF">WHR41_06173</name>
</gene>
<dbReference type="RefSeq" id="XP_069228048.1">
    <property type="nucleotide sequence ID" value="XM_069374778.1"/>
</dbReference>
<evidence type="ECO:0000256" key="1">
    <source>
        <dbReference type="SAM" id="MobiDB-lite"/>
    </source>
</evidence>
<keyword evidence="3" id="KW-1185">Reference proteome</keyword>
<feature type="region of interest" description="Disordered" evidence="1">
    <location>
        <begin position="25"/>
        <end position="68"/>
    </location>
</feature>
<dbReference type="Proteomes" id="UP000803884">
    <property type="component" value="Unassembled WGS sequence"/>
</dbReference>
<comment type="caution">
    <text evidence="2">The sequence shown here is derived from an EMBL/GenBank/DDBJ whole genome shotgun (WGS) entry which is preliminary data.</text>
</comment>
<dbReference type="AlphaFoldDB" id="A0AB34KLK2"/>
<accession>A0AB34KLK2</accession>
<organism evidence="2 3">
    <name type="scientific">Cladosporium halotolerans</name>
    <dbReference type="NCBI Taxonomy" id="1052096"/>
    <lineage>
        <taxon>Eukaryota</taxon>
        <taxon>Fungi</taxon>
        <taxon>Dikarya</taxon>
        <taxon>Ascomycota</taxon>
        <taxon>Pezizomycotina</taxon>
        <taxon>Dothideomycetes</taxon>
        <taxon>Dothideomycetidae</taxon>
        <taxon>Cladosporiales</taxon>
        <taxon>Cladosporiaceae</taxon>
        <taxon>Cladosporium</taxon>
    </lineage>
</organism>
<sequence>MSLGPFSYGVISKFWRAASVASAPHLPETLRTPPIPPGPQAPASRRRNNTTTPTKARIPPPYCSRTHHHTARHCTPLHHPSLIPLSVKRLVVDLSLAAASRPRRL</sequence>
<name>A0AB34KLK2_9PEZI</name>